<keyword evidence="1" id="KW-0472">Membrane</keyword>
<proteinExistence type="predicted"/>
<keyword evidence="1" id="KW-0812">Transmembrane</keyword>
<organism evidence="2 3">
    <name type="scientific">Trichinella spiralis</name>
    <name type="common">Trichina worm</name>
    <dbReference type="NCBI Taxonomy" id="6334"/>
    <lineage>
        <taxon>Eukaryota</taxon>
        <taxon>Metazoa</taxon>
        <taxon>Ecdysozoa</taxon>
        <taxon>Nematoda</taxon>
        <taxon>Enoplea</taxon>
        <taxon>Dorylaimia</taxon>
        <taxon>Trichinellida</taxon>
        <taxon>Trichinellidae</taxon>
        <taxon>Trichinella</taxon>
    </lineage>
</organism>
<sequence length="78" mass="9079">MSFFSFAHSSTQTLVRVCCFKEPRSHALEPCGVWLELAMCRTDDSALVMHFAGVELSVINCVWLRFKRSKRRKELLDR</sequence>
<dbReference type="AlphaFoldDB" id="A0A0V1BBQ4"/>
<reference evidence="2 3" key="1">
    <citation type="submission" date="2015-01" db="EMBL/GenBank/DDBJ databases">
        <title>Evolution of Trichinella species and genotypes.</title>
        <authorList>
            <person name="Korhonen P.K."/>
            <person name="Edoardo P."/>
            <person name="Giuseppe L.R."/>
            <person name="Gasser R.B."/>
        </authorList>
    </citation>
    <scope>NUCLEOTIDE SEQUENCE [LARGE SCALE GENOMIC DNA]</scope>
    <source>
        <strain evidence="2">ISS3</strain>
    </source>
</reference>
<gene>
    <name evidence="2" type="ORF">T01_1386</name>
</gene>
<accession>A0A0V1BBQ4</accession>
<protein>
    <submittedName>
        <fullName evidence="2">Uncharacterized protein</fullName>
    </submittedName>
</protein>
<keyword evidence="3" id="KW-1185">Reference proteome</keyword>
<keyword evidence="1" id="KW-1133">Transmembrane helix</keyword>
<evidence type="ECO:0000313" key="3">
    <source>
        <dbReference type="Proteomes" id="UP000054776"/>
    </source>
</evidence>
<dbReference type="EMBL" id="JYDH01000070">
    <property type="protein sequence ID" value="KRY34220.1"/>
    <property type="molecule type" value="Genomic_DNA"/>
</dbReference>
<evidence type="ECO:0000256" key="1">
    <source>
        <dbReference type="SAM" id="Phobius"/>
    </source>
</evidence>
<dbReference type="Proteomes" id="UP000054776">
    <property type="component" value="Unassembled WGS sequence"/>
</dbReference>
<comment type="caution">
    <text evidence="2">The sequence shown here is derived from an EMBL/GenBank/DDBJ whole genome shotgun (WGS) entry which is preliminary data.</text>
</comment>
<feature type="transmembrane region" description="Helical" evidence="1">
    <location>
        <begin position="47"/>
        <end position="66"/>
    </location>
</feature>
<name>A0A0V1BBQ4_TRISP</name>
<evidence type="ECO:0000313" key="2">
    <source>
        <dbReference type="EMBL" id="KRY34220.1"/>
    </source>
</evidence>
<dbReference type="InParanoid" id="A0A0V1BBQ4"/>